<evidence type="ECO:0000313" key="2">
    <source>
        <dbReference type="EMBL" id="KAK1935738.1"/>
    </source>
</evidence>
<dbReference type="PROSITE" id="PS50011">
    <property type="entry name" value="PROTEIN_KINASE_DOM"/>
    <property type="match status" value="1"/>
</dbReference>
<organism evidence="2 3">
    <name type="scientific">Phytophthora citrophthora</name>
    <dbReference type="NCBI Taxonomy" id="4793"/>
    <lineage>
        <taxon>Eukaryota</taxon>
        <taxon>Sar</taxon>
        <taxon>Stramenopiles</taxon>
        <taxon>Oomycota</taxon>
        <taxon>Peronosporomycetes</taxon>
        <taxon>Peronosporales</taxon>
        <taxon>Peronosporaceae</taxon>
        <taxon>Phytophthora</taxon>
    </lineage>
</organism>
<dbReference type="PANTHER" id="PTHR44329">
    <property type="entry name" value="SERINE/THREONINE-PROTEIN KINASE TNNI3K-RELATED"/>
    <property type="match status" value="1"/>
</dbReference>
<dbReference type="GO" id="GO:0004674">
    <property type="term" value="F:protein serine/threonine kinase activity"/>
    <property type="evidence" value="ECO:0007669"/>
    <property type="project" value="TreeGrafter"/>
</dbReference>
<evidence type="ECO:0000313" key="3">
    <source>
        <dbReference type="Proteomes" id="UP001259832"/>
    </source>
</evidence>
<keyword evidence="3" id="KW-1185">Reference proteome</keyword>
<dbReference type="InterPro" id="IPR000719">
    <property type="entry name" value="Prot_kinase_dom"/>
</dbReference>
<gene>
    <name evidence="2" type="ORF">P3T76_010433</name>
</gene>
<dbReference type="InterPro" id="IPR001245">
    <property type="entry name" value="Ser-Thr/Tyr_kinase_cat_dom"/>
</dbReference>
<accession>A0AAD9LGB6</accession>
<evidence type="ECO:0000259" key="1">
    <source>
        <dbReference type="PROSITE" id="PS50011"/>
    </source>
</evidence>
<dbReference type="EMBL" id="JASMQC010000022">
    <property type="protein sequence ID" value="KAK1935738.1"/>
    <property type="molecule type" value="Genomic_DNA"/>
</dbReference>
<protein>
    <submittedName>
        <fullName evidence="2">Mitogen-activated protein kinase kinase kinase 10</fullName>
    </submittedName>
</protein>
<comment type="caution">
    <text evidence="2">The sequence shown here is derived from an EMBL/GenBank/DDBJ whole genome shotgun (WGS) entry which is preliminary data.</text>
</comment>
<dbReference type="Gene3D" id="3.30.200.20">
    <property type="entry name" value="Phosphorylase Kinase, domain 1"/>
    <property type="match status" value="1"/>
</dbReference>
<proteinExistence type="predicted"/>
<dbReference type="PANTHER" id="PTHR44329:SF214">
    <property type="entry name" value="PROTEIN KINASE DOMAIN-CONTAINING PROTEIN"/>
    <property type="match status" value="1"/>
</dbReference>
<dbReference type="InterPro" id="IPR011009">
    <property type="entry name" value="Kinase-like_dom_sf"/>
</dbReference>
<dbReference type="InterPro" id="IPR051681">
    <property type="entry name" value="Ser/Thr_Kinases-Pseudokinases"/>
</dbReference>
<sequence>MQFAAKNQFGDSLLDGTDDYRDMSLWFIPPYQVQLGKHIADGSFGAVYEGEWLDTDVVVKQVLLDPSDKENWEQFRREADLWFSLNHPNLIKLYGACHQGIPFLCASQQVMELLRST</sequence>
<dbReference type="Proteomes" id="UP001259832">
    <property type="component" value="Unassembled WGS sequence"/>
</dbReference>
<feature type="domain" description="Protein kinase" evidence="1">
    <location>
        <begin position="33"/>
        <end position="117"/>
    </location>
</feature>
<dbReference type="AlphaFoldDB" id="A0AAD9LGB6"/>
<keyword evidence="2" id="KW-0808">Transferase</keyword>
<dbReference type="SUPFAM" id="SSF56112">
    <property type="entry name" value="Protein kinase-like (PK-like)"/>
    <property type="match status" value="1"/>
</dbReference>
<keyword evidence="2" id="KW-0418">Kinase</keyword>
<name>A0AAD9LGB6_9STRA</name>
<dbReference type="GO" id="GO:0005524">
    <property type="term" value="F:ATP binding"/>
    <property type="evidence" value="ECO:0007669"/>
    <property type="project" value="InterPro"/>
</dbReference>
<reference evidence="2" key="1">
    <citation type="submission" date="2023-08" db="EMBL/GenBank/DDBJ databases">
        <title>Reference Genome Resource for the Citrus Pathogen Phytophthora citrophthora.</title>
        <authorList>
            <person name="Moller H."/>
            <person name="Coetzee B."/>
            <person name="Rose L.J."/>
            <person name="Van Niekerk J.M."/>
        </authorList>
    </citation>
    <scope>NUCLEOTIDE SEQUENCE</scope>
    <source>
        <strain evidence="2">STE-U-9442</strain>
    </source>
</reference>
<dbReference type="Pfam" id="PF07714">
    <property type="entry name" value="PK_Tyr_Ser-Thr"/>
    <property type="match status" value="1"/>
</dbReference>